<keyword evidence="2" id="KW-1185">Reference proteome</keyword>
<reference evidence="1 2" key="1">
    <citation type="submission" date="2020-08" db="EMBL/GenBank/DDBJ databases">
        <title>Sequencing the genomes of 1000 actinobacteria strains.</title>
        <authorList>
            <person name="Klenk H.-P."/>
        </authorList>
    </citation>
    <scope>NUCLEOTIDE SEQUENCE [LARGE SCALE GENOMIC DNA]</scope>
    <source>
        <strain evidence="1 2">DSM 21948</strain>
    </source>
</reference>
<comment type="caution">
    <text evidence="1">The sequence shown here is derived from an EMBL/GenBank/DDBJ whole genome shotgun (WGS) entry which is preliminary data.</text>
</comment>
<dbReference type="GeneID" id="93364578"/>
<gene>
    <name evidence="1" type="ORF">HDA34_002298</name>
</gene>
<accession>A0ABR6D569</accession>
<sequence>MIRAAEHLRALALRLPEWAIHRAFCMLHRRATVTATAAGFELHQTLVGGDDVHEETTTTARDPRADATALLEVLGL</sequence>
<organism evidence="1 2">
    <name type="scientific">Micrococcus yunnanensis</name>
    <dbReference type="NCBI Taxonomy" id="566027"/>
    <lineage>
        <taxon>Bacteria</taxon>
        <taxon>Bacillati</taxon>
        <taxon>Actinomycetota</taxon>
        <taxon>Actinomycetes</taxon>
        <taxon>Micrococcales</taxon>
        <taxon>Micrococcaceae</taxon>
        <taxon>Micrococcus</taxon>
    </lineage>
</organism>
<dbReference type="EMBL" id="JACJIK010000002">
    <property type="protein sequence ID" value="MBA9060534.1"/>
    <property type="molecule type" value="Genomic_DNA"/>
</dbReference>
<evidence type="ECO:0000313" key="2">
    <source>
        <dbReference type="Proteomes" id="UP000572670"/>
    </source>
</evidence>
<dbReference type="RefSeq" id="WP_134377199.1">
    <property type="nucleotide sequence ID" value="NZ_BAAAYW010000028.1"/>
</dbReference>
<protein>
    <submittedName>
        <fullName evidence="1">Uncharacterized protein</fullName>
    </submittedName>
</protein>
<dbReference type="Proteomes" id="UP000572670">
    <property type="component" value="Unassembled WGS sequence"/>
</dbReference>
<evidence type="ECO:0000313" key="1">
    <source>
        <dbReference type="EMBL" id="MBA9060534.1"/>
    </source>
</evidence>
<name>A0ABR6D569_9MICC</name>
<proteinExistence type="predicted"/>